<evidence type="ECO:0000259" key="2">
    <source>
        <dbReference type="Pfam" id="PF12697"/>
    </source>
</evidence>
<dbReference type="STRING" id="1428644.BIV57_03885"/>
<evidence type="ECO:0000313" key="3">
    <source>
        <dbReference type="EMBL" id="OIV38758.1"/>
    </source>
</evidence>
<evidence type="ECO:0000313" key="4">
    <source>
        <dbReference type="Proteomes" id="UP000243342"/>
    </source>
</evidence>
<keyword evidence="4" id="KW-1185">Reference proteome</keyword>
<dbReference type="InterPro" id="IPR050228">
    <property type="entry name" value="Carboxylesterase_BioH"/>
</dbReference>
<sequence>MKGVDGVPLAAWEFGEGGRGASPGGDRRPSVLLLHGPVGRATAWWRTARWLTPAFRAVALEARADGPVGADGVGGALAAADAEAAIDQLGLGPAVVVGHSLGALTAWRLAARAPEAVRAVVAAEMRCAPLTEDQVAEAAAWLAAWPLPFASFGEAREWFSVHDPSLEDGPSEGRGEFLAELLDRQEDGLRPHFAPERVVAEFAACAHRPFWEELGRVRCPTLVVRGLKGYLGRAEAQEMVRVLPQGSYAEVAGAGHLLHAEQPDAWRRAIEPFIHAVAPTPQATDPPHTAPTPGGVPGR</sequence>
<feature type="non-terminal residue" evidence="3">
    <location>
        <position position="299"/>
    </location>
</feature>
<dbReference type="InterPro" id="IPR029058">
    <property type="entry name" value="AB_hydrolase_fold"/>
</dbReference>
<protein>
    <recommendedName>
        <fullName evidence="2">AB hydrolase-1 domain-containing protein</fullName>
    </recommendedName>
</protein>
<feature type="domain" description="AB hydrolase-1" evidence="2">
    <location>
        <begin position="31"/>
        <end position="266"/>
    </location>
</feature>
<name>A0A1J7BJE2_9ACTN</name>
<evidence type="ECO:0000256" key="1">
    <source>
        <dbReference type="SAM" id="MobiDB-lite"/>
    </source>
</evidence>
<dbReference type="GO" id="GO:0003824">
    <property type="term" value="F:catalytic activity"/>
    <property type="evidence" value="ECO:0007669"/>
    <property type="project" value="UniProtKB-ARBA"/>
</dbReference>
<gene>
    <name evidence="3" type="ORF">BIV57_03885</name>
</gene>
<organism evidence="3 4">
    <name type="scientific">Mangrovactinospora gilvigrisea</name>
    <dbReference type="NCBI Taxonomy" id="1428644"/>
    <lineage>
        <taxon>Bacteria</taxon>
        <taxon>Bacillati</taxon>
        <taxon>Actinomycetota</taxon>
        <taxon>Actinomycetes</taxon>
        <taxon>Kitasatosporales</taxon>
        <taxon>Streptomycetaceae</taxon>
        <taxon>Mangrovactinospora</taxon>
    </lineage>
</organism>
<dbReference type="Proteomes" id="UP000243342">
    <property type="component" value="Unassembled WGS sequence"/>
</dbReference>
<dbReference type="PANTHER" id="PTHR43194:SF2">
    <property type="entry name" value="PEROXISOMAL MEMBRANE PROTEIN LPX1"/>
    <property type="match status" value="1"/>
</dbReference>
<dbReference type="InterPro" id="IPR000073">
    <property type="entry name" value="AB_hydrolase_1"/>
</dbReference>
<reference evidence="3 4" key="1">
    <citation type="submission" date="2016-10" db="EMBL/GenBank/DDBJ databases">
        <title>Genome sequence of Streptomyces gilvigriseus MUSC 26.</title>
        <authorList>
            <person name="Lee L.-H."/>
            <person name="Ser H.-L."/>
        </authorList>
    </citation>
    <scope>NUCLEOTIDE SEQUENCE [LARGE SCALE GENOMIC DNA]</scope>
    <source>
        <strain evidence="3 4">MUSC 26</strain>
    </source>
</reference>
<dbReference type="Gene3D" id="3.40.50.1820">
    <property type="entry name" value="alpha/beta hydrolase"/>
    <property type="match status" value="1"/>
</dbReference>
<dbReference type="Pfam" id="PF12697">
    <property type="entry name" value="Abhydrolase_6"/>
    <property type="match status" value="1"/>
</dbReference>
<dbReference type="EMBL" id="MLCF01000012">
    <property type="protein sequence ID" value="OIV38758.1"/>
    <property type="molecule type" value="Genomic_DNA"/>
</dbReference>
<dbReference type="SUPFAM" id="SSF53474">
    <property type="entry name" value="alpha/beta-Hydrolases"/>
    <property type="match status" value="1"/>
</dbReference>
<dbReference type="PANTHER" id="PTHR43194">
    <property type="entry name" value="HYDROLASE ALPHA/BETA FOLD FAMILY"/>
    <property type="match status" value="1"/>
</dbReference>
<proteinExistence type="predicted"/>
<accession>A0A1J7BJE2</accession>
<comment type="caution">
    <text evidence="3">The sequence shown here is derived from an EMBL/GenBank/DDBJ whole genome shotgun (WGS) entry which is preliminary data.</text>
</comment>
<feature type="region of interest" description="Disordered" evidence="1">
    <location>
        <begin position="278"/>
        <end position="299"/>
    </location>
</feature>
<dbReference type="AlphaFoldDB" id="A0A1J7BJE2"/>